<dbReference type="Proteomes" id="UP000585474">
    <property type="component" value="Unassembled WGS sequence"/>
</dbReference>
<gene>
    <name evidence="3" type="ORF">Acr_18g0003160</name>
</gene>
<feature type="compositionally biased region" description="Polar residues" evidence="1">
    <location>
        <begin position="349"/>
        <end position="358"/>
    </location>
</feature>
<feature type="compositionally biased region" description="Basic residues" evidence="1">
    <location>
        <begin position="28"/>
        <end position="42"/>
    </location>
</feature>
<proteinExistence type="predicted"/>
<dbReference type="PANTHER" id="PTHR33671">
    <property type="entry name" value="N-METHYLTRANSFERASE, PUTATIVE (DUF688)-RELATED"/>
    <property type="match status" value="1"/>
</dbReference>
<keyword evidence="2" id="KW-0472">Membrane</keyword>
<evidence type="ECO:0000313" key="4">
    <source>
        <dbReference type="Proteomes" id="UP000585474"/>
    </source>
</evidence>
<comment type="caution">
    <text evidence="3">The sequence shown here is derived from an EMBL/GenBank/DDBJ whole genome shotgun (WGS) entry which is preliminary data.</text>
</comment>
<accession>A0A7J0G5U0</accession>
<feature type="region of interest" description="Disordered" evidence="1">
    <location>
        <begin position="531"/>
        <end position="559"/>
    </location>
</feature>
<feature type="region of interest" description="Disordered" evidence="1">
    <location>
        <begin position="68"/>
        <end position="117"/>
    </location>
</feature>
<evidence type="ECO:0000256" key="1">
    <source>
        <dbReference type="SAM" id="MobiDB-lite"/>
    </source>
</evidence>
<dbReference type="EMBL" id="BJWL01000018">
    <property type="protein sequence ID" value="GFZ06146.1"/>
    <property type="molecule type" value="Genomic_DNA"/>
</dbReference>
<feature type="region of interest" description="Disordered" evidence="1">
    <location>
        <begin position="331"/>
        <end position="358"/>
    </location>
</feature>
<dbReference type="AlphaFoldDB" id="A0A7J0G5U0"/>
<protein>
    <submittedName>
        <fullName evidence="3">Uncharacterized protein</fullName>
    </submittedName>
</protein>
<feature type="compositionally biased region" description="Basic and acidic residues" evidence="1">
    <location>
        <begin position="333"/>
        <end position="346"/>
    </location>
</feature>
<dbReference type="OrthoDB" id="677721at2759"/>
<dbReference type="PANTHER" id="PTHR33671:SF3">
    <property type="entry name" value="F28N24.8 PROTEIN"/>
    <property type="match status" value="1"/>
</dbReference>
<keyword evidence="4" id="KW-1185">Reference proteome</keyword>
<feature type="transmembrane region" description="Helical" evidence="2">
    <location>
        <begin position="647"/>
        <end position="669"/>
    </location>
</feature>
<sequence length="705" mass="78543">MEKMQLDLHQPLLSVRRFSPTLSSSNVMKKKKTEKSVPRRQHSLPLPKSDYELGEVVKPAAVPFVWEHIPGRPKSGNEPEAQTPIEPSNTPRLPPGRCEDQNAFRPQTKSPRLGDSAASWEKLKKVVNGERECDSESEDDGFSDALDTISPTKTLSMNCSVSDLSGYAGSDAKPCGTFCADVQTRDFMMKRFLPAAKAMVLDTPQYVQKKQSVTPERPRPIKTVVSGKRKPIREQERSAIVPHYGKYTEDRESEVEVDECDDSRKKSVKMFGLFSRFCLKNSMCLLNPVPGMKAQTQVPISSAKEVKRSARTAYSGPLTLTGDKHSWGAVPKLKSDSRSHSHEIHKVHSNPTGESTRFSYSGDLRMMRSSSPYRGLMGGITPYRNEAHRSPSPFREGGGFVVVTKDVEKYKPIKSIRTYQDVSSHQRHKQASGSTTPTFEKTLYIDSVSTVERPVSESVSSEAGSLRDYSSKDFTASVDSSRIEDPVTVEFLVQDIMEDLRIDKSGDQLSGSTNCSKLNNLSIRDTNNERVLNADDEGNNPDVSSVLSPLPPPLPKSPSESWLWRTLPSIPLQHQKKQRAKASDTGTKWEIIVKTSNVHHDHMRYSETSAVEASKSTVIVVQLELIEYWLMQLSCFILVQGIRPSPLLFPSLVLFVGVFEFLNLQALAVKIKYYRGVIGALLCGVVKVEADQSEHASMRAATSYK</sequence>
<keyword evidence="2" id="KW-1133">Transmembrane helix</keyword>
<organism evidence="3 4">
    <name type="scientific">Actinidia rufa</name>
    <dbReference type="NCBI Taxonomy" id="165716"/>
    <lineage>
        <taxon>Eukaryota</taxon>
        <taxon>Viridiplantae</taxon>
        <taxon>Streptophyta</taxon>
        <taxon>Embryophyta</taxon>
        <taxon>Tracheophyta</taxon>
        <taxon>Spermatophyta</taxon>
        <taxon>Magnoliopsida</taxon>
        <taxon>eudicotyledons</taxon>
        <taxon>Gunneridae</taxon>
        <taxon>Pentapetalae</taxon>
        <taxon>asterids</taxon>
        <taxon>Ericales</taxon>
        <taxon>Actinidiaceae</taxon>
        <taxon>Actinidia</taxon>
    </lineage>
</organism>
<evidence type="ECO:0000313" key="3">
    <source>
        <dbReference type="EMBL" id="GFZ06146.1"/>
    </source>
</evidence>
<reference evidence="3 4" key="1">
    <citation type="submission" date="2019-07" db="EMBL/GenBank/DDBJ databases">
        <title>De Novo Assembly of kiwifruit Actinidia rufa.</title>
        <authorList>
            <person name="Sugita-Konishi S."/>
            <person name="Sato K."/>
            <person name="Mori E."/>
            <person name="Abe Y."/>
            <person name="Kisaki G."/>
            <person name="Hamano K."/>
            <person name="Suezawa K."/>
            <person name="Otani M."/>
            <person name="Fukuda T."/>
            <person name="Manabe T."/>
            <person name="Gomi K."/>
            <person name="Tabuchi M."/>
            <person name="Akimitsu K."/>
            <person name="Kataoka I."/>
        </authorList>
    </citation>
    <scope>NUCLEOTIDE SEQUENCE [LARGE SCALE GENOMIC DNA]</scope>
    <source>
        <strain evidence="4">cv. Fuchu</strain>
    </source>
</reference>
<dbReference type="InterPro" id="IPR007789">
    <property type="entry name" value="DUF688"/>
</dbReference>
<feature type="region of interest" description="Disordered" evidence="1">
    <location>
        <begin position="17"/>
        <end position="47"/>
    </location>
</feature>
<evidence type="ECO:0000256" key="2">
    <source>
        <dbReference type="SAM" id="Phobius"/>
    </source>
</evidence>
<keyword evidence="2" id="KW-0812">Transmembrane</keyword>
<name>A0A7J0G5U0_9ERIC</name>
<dbReference type="Pfam" id="PF05097">
    <property type="entry name" value="DUF688"/>
    <property type="match status" value="1"/>
</dbReference>